<dbReference type="EMBL" id="MHNN01000024">
    <property type="protein sequence ID" value="OGZ45111.1"/>
    <property type="molecule type" value="Genomic_DNA"/>
</dbReference>
<evidence type="ECO:0000313" key="3">
    <source>
        <dbReference type="Proteomes" id="UP000176576"/>
    </source>
</evidence>
<feature type="compositionally biased region" description="Acidic residues" evidence="1">
    <location>
        <begin position="73"/>
        <end position="84"/>
    </location>
</feature>
<dbReference type="Proteomes" id="UP000176576">
    <property type="component" value="Unassembled WGS sequence"/>
</dbReference>
<gene>
    <name evidence="2" type="ORF">A3J54_04515</name>
</gene>
<feature type="compositionally biased region" description="Basic and acidic residues" evidence="1">
    <location>
        <begin position="85"/>
        <end position="99"/>
    </location>
</feature>
<reference evidence="2 3" key="1">
    <citation type="journal article" date="2016" name="Nat. Commun.">
        <title>Thousands of microbial genomes shed light on interconnected biogeochemical processes in an aquifer system.</title>
        <authorList>
            <person name="Anantharaman K."/>
            <person name="Brown C.T."/>
            <person name="Hug L.A."/>
            <person name="Sharon I."/>
            <person name="Castelle C.J."/>
            <person name="Probst A.J."/>
            <person name="Thomas B.C."/>
            <person name="Singh A."/>
            <person name="Wilkins M.J."/>
            <person name="Karaoz U."/>
            <person name="Brodie E.L."/>
            <person name="Williams K.H."/>
            <person name="Hubbard S.S."/>
            <person name="Banfield J.F."/>
        </authorList>
    </citation>
    <scope>NUCLEOTIDE SEQUENCE [LARGE SCALE GENOMIC DNA]</scope>
</reference>
<name>A0A1G2G5C1_9BACT</name>
<evidence type="ECO:0008006" key="4">
    <source>
        <dbReference type="Google" id="ProtNLM"/>
    </source>
</evidence>
<evidence type="ECO:0000313" key="2">
    <source>
        <dbReference type="EMBL" id="OGZ45111.1"/>
    </source>
</evidence>
<accession>A0A1G2G5C1</accession>
<feature type="region of interest" description="Disordered" evidence="1">
    <location>
        <begin position="64"/>
        <end position="113"/>
    </location>
</feature>
<evidence type="ECO:0000256" key="1">
    <source>
        <dbReference type="SAM" id="MobiDB-lite"/>
    </source>
</evidence>
<protein>
    <recommendedName>
        <fullName evidence="4">Thrombospondin type 3 repeat superfamily protein</fullName>
    </recommendedName>
</protein>
<sequence>MPSRKIIIPLILATLLGGGWWFFADNQNQLPAENKITKTNNDTWDTLSSDSDNDGLKDWEELLWKTDPKNPDTDSDGTTDDAEIADNRDPRKAGPDDKITAVPTADDAGTITGTHTESNLTAGLAEDFINSYFIRKIASASQGNAPIDTDSLENQIFTNMVSTIVKEDAIDRAPRYQEKDFKSAPGTSSASTRAYINALGALFRDAVFPEKNEMEIISEITSSQGQNTESQNLESLKELPAHTKAYQKLAEDMKTIPVPRDLLEVHVRMANNFWRLGAYLEVLSTLQTDPVKGVMALVGYSQESAQAQELLKVITSEIKEQNFVFSAKEGGSEFNAHTNI</sequence>
<organism evidence="2 3">
    <name type="scientific">Candidatus Ryanbacteria bacterium RIFCSPHIGHO2_02_FULL_45_13b</name>
    <dbReference type="NCBI Taxonomy" id="1802117"/>
    <lineage>
        <taxon>Bacteria</taxon>
        <taxon>Candidatus Ryaniibacteriota</taxon>
    </lineage>
</organism>
<dbReference type="STRING" id="1802117.A3J54_04515"/>
<dbReference type="AlphaFoldDB" id="A0A1G2G5C1"/>
<proteinExistence type="predicted"/>
<comment type="caution">
    <text evidence="2">The sequence shown here is derived from an EMBL/GenBank/DDBJ whole genome shotgun (WGS) entry which is preliminary data.</text>
</comment>